<reference evidence="2" key="1">
    <citation type="submission" date="2014-09" db="EMBL/GenBank/DDBJ databases">
        <authorList>
            <person name="Magalhaes I.L.F."/>
            <person name="Oliveira U."/>
            <person name="Santos F.R."/>
            <person name="Vidigal T.H.D.A."/>
            <person name="Brescovit A.D."/>
            <person name="Santos A.J."/>
        </authorList>
    </citation>
    <scope>NUCLEOTIDE SEQUENCE</scope>
    <source>
        <tissue evidence="2">Shoot tissue taken approximately 20 cm above the soil surface</tissue>
    </source>
</reference>
<evidence type="ECO:0000313" key="2">
    <source>
        <dbReference type="EMBL" id="JAD42696.1"/>
    </source>
</evidence>
<reference evidence="2" key="2">
    <citation type="journal article" date="2015" name="Data Brief">
        <title>Shoot transcriptome of the giant reed, Arundo donax.</title>
        <authorList>
            <person name="Barrero R.A."/>
            <person name="Guerrero F.D."/>
            <person name="Moolhuijzen P."/>
            <person name="Goolsby J.A."/>
            <person name="Tidwell J."/>
            <person name="Bellgard S.E."/>
            <person name="Bellgard M.I."/>
        </authorList>
    </citation>
    <scope>NUCLEOTIDE SEQUENCE</scope>
    <source>
        <tissue evidence="2">Shoot tissue taken approximately 20 cm above the soil surface</tissue>
    </source>
</reference>
<evidence type="ECO:0000256" key="1">
    <source>
        <dbReference type="SAM" id="MobiDB-lite"/>
    </source>
</evidence>
<sequence>MGSRGRMLFDLNELPEEAEEAAATVVPQEVAVVVPQETAVVVSQPQKSLPAAATYAPTLFQPGEASQSQGILNNNAFKHASSGSGFQPFVRNKDSQSTKEPMKAEVDLNSSVASESMVANHISDNVVPKGEPCTQVSQAVEREEGEWSDADGISDNAGSSVSNKDESAGTASNHVKKESQESEPSLIKSGDATKDDTAAESSDTEMADASKDPVRVSTGPESIKKFGM</sequence>
<feature type="compositionally biased region" description="Basic and acidic residues" evidence="1">
    <location>
        <begin position="91"/>
        <end position="106"/>
    </location>
</feature>
<organism evidence="2">
    <name type="scientific">Arundo donax</name>
    <name type="common">Giant reed</name>
    <name type="synonym">Donax arundinaceus</name>
    <dbReference type="NCBI Taxonomy" id="35708"/>
    <lineage>
        <taxon>Eukaryota</taxon>
        <taxon>Viridiplantae</taxon>
        <taxon>Streptophyta</taxon>
        <taxon>Embryophyta</taxon>
        <taxon>Tracheophyta</taxon>
        <taxon>Spermatophyta</taxon>
        <taxon>Magnoliopsida</taxon>
        <taxon>Liliopsida</taxon>
        <taxon>Poales</taxon>
        <taxon>Poaceae</taxon>
        <taxon>PACMAD clade</taxon>
        <taxon>Arundinoideae</taxon>
        <taxon>Arundineae</taxon>
        <taxon>Arundo</taxon>
    </lineage>
</organism>
<feature type="region of interest" description="Disordered" evidence="1">
    <location>
        <begin position="123"/>
        <end position="228"/>
    </location>
</feature>
<proteinExistence type="predicted"/>
<accession>A0A0A8ZV68</accession>
<name>A0A0A8ZV68_ARUDO</name>
<protein>
    <submittedName>
        <fullName evidence="2">Uncharacterized protein</fullName>
    </submittedName>
</protein>
<dbReference type="AlphaFoldDB" id="A0A0A8ZV68"/>
<dbReference type="EMBL" id="GBRH01255199">
    <property type="protein sequence ID" value="JAD42696.1"/>
    <property type="molecule type" value="Transcribed_RNA"/>
</dbReference>
<feature type="compositionally biased region" description="Polar residues" evidence="1">
    <location>
        <begin position="76"/>
        <end position="85"/>
    </location>
</feature>
<feature type="region of interest" description="Disordered" evidence="1">
    <location>
        <begin position="76"/>
        <end position="111"/>
    </location>
</feature>